<reference evidence="1" key="1">
    <citation type="submission" date="2015-12" db="EMBL/GenBank/DDBJ databases">
        <title>De novo transcriptome assembly of four potential Pierce s Disease insect vectors from Arizona vineyards.</title>
        <authorList>
            <person name="Tassone E.E."/>
        </authorList>
    </citation>
    <scope>NUCLEOTIDE SEQUENCE</scope>
</reference>
<accession>A0A1B6D7A4</accession>
<proteinExistence type="predicted"/>
<protein>
    <submittedName>
        <fullName evidence="1">Uncharacterized protein</fullName>
    </submittedName>
</protein>
<name>A0A1B6D7A4_9HEMI</name>
<gene>
    <name evidence="1" type="ORF">g.1543</name>
</gene>
<sequence>METIGLPLFVTSLISGCLSRITQYPYIIGNMSTYDNVNEVLEGVHADMRDMADNIDVFCKNYTKDLKDDEKVYLGLYKRHKEEIIFQKLRLKSYLQRMQMYLRDAMDPKFEVLWDTLEIFQSLKKIDKTQKLYIESQIRRLKDCTKRVRELYPPLNTTQPYFHQGFVNQNRA</sequence>
<dbReference type="AlphaFoldDB" id="A0A1B6D7A4"/>
<dbReference type="EMBL" id="GEDC01015736">
    <property type="protein sequence ID" value="JAS21562.1"/>
    <property type="molecule type" value="Transcribed_RNA"/>
</dbReference>
<evidence type="ECO:0000313" key="1">
    <source>
        <dbReference type="EMBL" id="JAS21562.1"/>
    </source>
</evidence>
<organism evidence="1">
    <name type="scientific">Clastoptera arizonana</name>
    <name type="common">Arizona spittle bug</name>
    <dbReference type="NCBI Taxonomy" id="38151"/>
    <lineage>
        <taxon>Eukaryota</taxon>
        <taxon>Metazoa</taxon>
        <taxon>Ecdysozoa</taxon>
        <taxon>Arthropoda</taxon>
        <taxon>Hexapoda</taxon>
        <taxon>Insecta</taxon>
        <taxon>Pterygota</taxon>
        <taxon>Neoptera</taxon>
        <taxon>Paraneoptera</taxon>
        <taxon>Hemiptera</taxon>
        <taxon>Auchenorrhyncha</taxon>
        <taxon>Cercopoidea</taxon>
        <taxon>Clastopteridae</taxon>
        <taxon>Clastoptera</taxon>
    </lineage>
</organism>